<evidence type="ECO:0000313" key="2">
    <source>
        <dbReference type="Proteomes" id="UP000887159"/>
    </source>
</evidence>
<organism evidence="1 2">
    <name type="scientific">Trichonephila clavipes</name>
    <name type="common">Golden silk orbweaver</name>
    <name type="synonym">Nephila clavipes</name>
    <dbReference type="NCBI Taxonomy" id="2585209"/>
    <lineage>
        <taxon>Eukaryota</taxon>
        <taxon>Metazoa</taxon>
        <taxon>Ecdysozoa</taxon>
        <taxon>Arthropoda</taxon>
        <taxon>Chelicerata</taxon>
        <taxon>Arachnida</taxon>
        <taxon>Araneae</taxon>
        <taxon>Araneomorphae</taxon>
        <taxon>Entelegynae</taxon>
        <taxon>Araneoidea</taxon>
        <taxon>Nephilidae</taxon>
        <taxon>Trichonephila</taxon>
    </lineage>
</organism>
<reference evidence="1" key="1">
    <citation type="submission" date="2020-08" db="EMBL/GenBank/DDBJ databases">
        <title>Multicomponent nature underlies the extraordinary mechanical properties of spider dragline silk.</title>
        <authorList>
            <person name="Kono N."/>
            <person name="Nakamura H."/>
            <person name="Mori M."/>
            <person name="Yoshida Y."/>
            <person name="Ohtoshi R."/>
            <person name="Malay A.D."/>
            <person name="Moran D.A.P."/>
            <person name="Tomita M."/>
            <person name="Numata K."/>
            <person name="Arakawa K."/>
        </authorList>
    </citation>
    <scope>NUCLEOTIDE SEQUENCE</scope>
</reference>
<keyword evidence="2" id="KW-1185">Reference proteome</keyword>
<accession>A0A8X6W033</accession>
<dbReference type="EMBL" id="BMAU01021371">
    <property type="protein sequence ID" value="GFY25644.1"/>
    <property type="molecule type" value="Genomic_DNA"/>
</dbReference>
<comment type="caution">
    <text evidence="1">The sequence shown here is derived from an EMBL/GenBank/DDBJ whole genome shotgun (WGS) entry which is preliminary data.</text>
</comment>
<dbReference type="Proteomes" id="UP000887159">
    <property type="component" value="Unassembled WGS sequence"/>
</dbReference>
<name>A0A8X6W033_TRICX</name>
<dbReference type="AlphaFoldDB" id="A0A8X6W033"/>
<protein>
    <submittedName>
        <fullName evidence="1">Uncharacterized protein</fullName>
    </submittedName>
</protein>
<proteinExistence type="predicted"/>
<gene>
    <name evidence="1" type="ORF">TNCV_2487641</name>
</gene>
<sequence>MRNRTRNLTLAKKEPGQTGTQIIFNIPHNHTTWMLSTFHQENPPTWAGVVQAVASDTSDYTRGSGLQVEWSFAHGHRLWGVHVDGDGMRLPTKRS</sequence>
<evidence type="ECO:0000313" key="1">
    <source>
        <dbReference type="EMBL" id="GFY25644.1"/>
    </source>
</evidence>